<accession>A0A379Q6Z0</accession>
<dbReference type="Pfam" id="PF25023">
    <property type="entry name" value="TEN_YD-shell"/>
    <property type="match status" value="1"/>
</dbReference>
<dbReference type="Proteomes" id="UP000254773">
    <property type="component" value="Unassembled WGS sequence"/>
</dbReference>
<dbReference type="NCBIfam" id="TIGR01643">
    <property type="entry name" value="YD_repeat_2x"/>
    <property type="match status" value="7"/>
</dbReference>
<dbReference type="Pfam" id="PF03527">
    <property type="entry name" value="RHS"/>
    <property type="match status" value="1"/>
</dbReference>
<feature type="domain" description="DUF6531" evidence="5">
    <location>
        <begin position="46"/>
        <end position="123"/>
    </location>
</feature>
<proteinExistence type="inferred from homology"/>
<dbReference type="InterPro" id="IPR050708">
    <property type="entry name" value="T6SS_VgrG/RHS"/>
</dbReference>
<dbReference type="Pfam" id="PF20148">
    <property type="entry name" value="DUF6531"/>
    <property type="match status" value="1"/>
</dbReference>
<dbReference type="PANTHER" id="PTHR32305:SF15">
    <property type="entry name" value="PROTEIN RHSA-RELATED"/>
    <property type="match status" value="1"/>
</dbReference>
<dbReference type="InterPro" id="IPR022385">
    <property type="entry name" value="Rhs_assc_core"/>
</dbReference>
<comment type="similarity">
    <text evidence="1">Belongs to the RHS family.</text>
</comment>
<dbReference type="Gene3D" id="2.180.10.10">
    <property type="entry name" value="RHS repeat-associated core"/>
    <property type="match status" value="2"/>
</dbReference>
<feature type="region of interest" description="Disordered" evidence="3">
    <location>
        <begin position="491"/>
        <end position="525"/>
    </location>
</feature>
<evidence type="ECO:0000256" key="3">
    <source>
        <dbReference type="SAM" id="MobiDB-lite"/>
    </source>
</evidence>
<sequence length="1410" mass="158484">MSGKPAARMGDMTQFGGPIVQGSAGVFIGAPTGIACSVCPGGRTSGSPVTPLLGAKVLPGETDIALPGPLPLMLTRAYSSYQTKTPAPVGLFGPGWKAPFDIRLQLRGEELILNDNGGRSIHFEPLLPGETAFSRSESLWLARGGVAKLHESNVLHVLWQALPEDLRLSPHMYLATGSAQGPWWVPGWPERVPGVDEALPAPLPPYRGLASLADRFGRTQTFHRDADGEFAGNITAVTDGAGRRFRLALTTQAQRAEAARKQATASGIRAPEYPQTMPVSGYGADSGIRLEAVWLTHDPAYPDNLPALPLVRYMYTLRGELSAVYDRSDTQVRSFTYDDEHPERMTAHRYAGRPQTTYRYDASGRVTEQHNPAGLSYTYGYEKNAVIITDSLNRREVLHTEGEGGLKRVIKEEQADGSAITREFDNAGRLVAQTDAAGRKTEYRLNIASGNVTEIVTPDERRVRFSYNDQRQLIATTGPDGLRSQQTFDERGRLAQEKSRSGDVTRYYYDDPHSELPSATEDATGSRKQMTWSRYGQLLTLTDCSGYQTRYEYNRFGQVTALHREEGLSQYRAYDERGRLVSQQDAAGHETRYEYSVAGHETRYEYSVAGHETRYEYSVAGDLTAVIHPDGSRQTTEYDAAGHPVSTTGGGLTRQMEYDAAGRVTRLVNENGAGTTFTYDLLDRLVQETGFDGRTQRYHYSPTGQLIRSEDENLITLWHYDASDRLAYRTVNDEEAERWQYNERGWLTGVSHLCDGHRVAVQYEYDKQGRMNCERQTVQHPGTGELLWQHATRHDYPEGLATRTTPDNLPPVEWLTYGSGYIAGLKLGDVPLVDFTRDRLHREIQRTAGAYEQNTPYSATGQLLSHTFSDPVLNREYGYNDNGQPVHIRGAHQEEDYRYDGAGRLISARHNDLLRRHATDPAGNRVADREQYPALPAMWRDNRISEDVAYFYHHDAHGRLTEKDERQIRDGGGYVHHYHYDNQHRLVHYRREQQGITLLESRYLYDPPGRRIGKRVWKSRRERGSLSGEEYIFLNKTPEVTWYGWDGDRLTTTETATQRVQTIYTPGGFTPLVRIETQTAELAKAVRRTLAEKFQQEANVTFPPELVALVDSLEAELQRGELSETSRVWLAQCGLTAEQIQNQMEPEYTPQRTIHLYHCDHRGLPLALVNAEGKADWSAEYDAWGNVLSENNPHNLKQLIRLPGQHYDEETGLYYNRYRYYDPLQGRYITQDPIGLQGGWNPYTYPLNPVAEVDPLGLSGLGAFNSLLDQPGMKDAYNRSAAQYENSLPKPVSEWKFSRWEEGRGKRLGNSYINVNAICEDQFGNTKSVNARTFQTGWFPINEVEAGRGIPDPGEDPSDIASATDTITDNVKDLIDAHAQAITCGSKSGYQCFKNSEATQKLGEKLCGRR</sequence>
<evidence type="ECO:0000313" key="7">
    <source>
        <dbReference type="EMBL" id="SUF37494.1"/>
    </source>
</evidence>
<keyword evidence="2" id="KW-0677">Repeat</keyword>
<dbReference type="NCBIfam" id="TIGR03696">
    <property type="entry name" value="Rhs_assc_core"/>
    <property type="match status" value="1"/>
</dbReference>
<dbReference type="SUPFAM" id="SSF69304">
    <property type="entry name" value="Tricorn protease N-terminal domain"/>
    <property type="match status" value="1"/>
</dbReference>
<dbReference type="Pfam" id="PF05593">
    <property type="entry name" value="RHS_repeat"/>
    <property type="match status" value="4"/>
</dbReference>
<evidence type="ECO:0000256" key="2">
    <source>
        <dbReference type="ARBA" id="ARBA00022737"/>
    </source>
</evidence>
<dbReference type="InterPro" id="IPR031325">
    <property type="entry name" value="RHS_repeat"/>
</dbReference>
<dbReference type="InterPro" id="IPR056823">
    <property type="entry name" value="TEN-like_YD-shell"/>
</dbReference>
<evidence type="ECO:0000259" key="4">
    <source>
        <dbReference type="Pfam" id="PF03527"/>
    </source>
</evidence>
<dbReference type="PRINTS" id="PR00394">
    <property type="entry name" value="RHSPROTEIN"/>
</dbReference>
<evidence type="ECO:0000259" key="5">
    <source>
        <dbReference type="Pfam" id="PF20148"/>
    </source>
</evidence>
<organism evidence="7 8">
    <name type="scientific">Salmonella enterica</name>
    <name type="common">Salmonella choleraesuis</name>
    <dbReference type="NCBI Taxonomy" id="28901"/>
    <lineage>
        <taxon>Bacteria</taxon>
        <taxon>Pseudomonadati</taxon>
        <taxon>Pseudomonadota</taxon>
        <taxon>Gammaproteobacteria</taxon>
        <taxon>Enterobacterales</taxon>
        <taxon>Enterobacteriaceae</taxon>
        <taxon>Salmonella</taxon>
    </lineage>
</organism>
<reference evidence="7 8" key="1">
    <citation type="submission" date="2018-06" db="EMBL/GenBank/DDBJ databases">
        <authorList>
            <consortium name="Pathogen Informatics"/>
            <person name="Doyle S."/>
        </authorList>
    </citation>
    <scope>NUCLEOTIDE SEQUENCE [LARGE SCALE GENOMIC DNA]</scope>
    <source>
        <strain evidence="7 8">NCTC9854</strain>
    </source>
</reference>
<dbReference type="InterPro" id="IPR001826">
    <property type="entry name" value="RHS"/>
</dbReference>
<feature type="domain" description="RHS protein conserved region" evidence="4">
    <location>
        <begin position="1154"/>
        <end position="1190"/>
    </location>
</feature>
<name>A0A379Q6Z0_SALER</name>
<evidence type="ECO:0000259" key="6">
    <source>
        <dbReference type="Pfam" id="PF25023"/>
    </source>
</evidence>
<gene>
    <name evidence="7" type="primary">wapA_2</name>
    <name evidence="7" type="ORF">NCTC9854_01766</name>
</gene>
<dbReference type="EMBL" id="UGWI01000001">
    <property type="protein sequence ID" value="SUF37494.1"/>
    <property type="molecule type" value="Genomic_DNA"/>
</dbReference>
<dbReference type="InterPro" id="IPR045351">
    <property type="entry name" value="DUF6531"/>
</dbReference>
<evidence type="ECO:0000256" key="1">
    <source>
        <dbReference type="ARBA" id="ARBA00009455"/>
    </source>
</evidence>
<feature type="domain" description="Teneurin-like YD-shell" evidence="6">
    <location>
        <begin position="609"/>
        <end position="775"/>
    </location>
</feature>
<evidence type="ECO:0000313" key="8">
    <source>
        <dbReference type="Proteomes" id="UP000254773"/>
    </source>
</evidence>
<feature type="compositionally biased region" description="Basic and acidic residues" evidence="3">
    <location>
        <begin position="491"/>
        <end position="514"/>
    </location>
</feature>
<protein>
    <submittedName>
        <fullName evidence="7">Core protein</fullName>
    </submittedName>
</protein>
<dbReference type="InterPro" id="IPR006530">
    <property type="entry name" value="YD"/>
</dbReference>
<dbReference type="PANTHER" id="PTHR32305">
    <property type="match status" value="1"/>
</dbReference>